<dbReference type="Gene3D" id="3.90.1150.10">
    <property type="entry name" value="Aspartate Aminotransferase, domain 1"/>
    <property type="match status" value="1"/>
</dbReference>
<dbReference type="Gene3D" id="3.40.640.10">
    <property type="entry name" value="Type I PLP-dependent aspartate aminotransferase-like (Major domain)"/>
    <property type="match status" value="1"/>
</dbReference>
<dbReference type="Pfam" id="PF00266">
    <property type="entry name" value="Aminotran_5"/>
    <property type="match status" value="1"/>
</dbReference>
<evidence type="ECO:0000313" key="3">
    <source>
        <dbReference type="EMBL" id="GCC28189.1"/>
    </source>
</evidence>
<evidence type="ECO:0000313" key="4">
    <source>
        <dbReference type="Proteomes" id="UP000287033"/>
    </source>
</evidence>
<dbReference type="SUPFAM" id="SSF53383">
    <property type="entry name" value="PLP-dependent transferases"/>
    <property type="match status" value="1"/>
</dbReference>
<dbReference type="OMA" id="DDHRANG"/>
<dbReference type="PANTHER" id="PTHR43092">
    <property type="entry name" value="L-CYSTEINE DESULFHYDRASE"/>
    <property type="match status" value="1"/>
</dbReference>
<dbReference type="EMBL" id="BEZZ01000195">
    <property type="protein sequence ID" value="GCC28189.1"/>
    <property type="molecule type" value="Genomic_DNA"/>
</dbReference>
<sequence>MYSLLIAARRDFGSFHSSNIQELLGAAKTGNYGPPSLPFDLPQFSYENGKIPPFGQEMRKKHFLLEEATTFINHGAFGSTLKDALNVAQKWQVYIEQQPLRFYDRELFPHLVFVTKRLAEFVDCSPTDLVLIPNVTMAMNCVIKSQVLKQGDTVFMLNVTYGAVKKLLKQVCDERGVALQEESLEFPLFGPNQIITKLKESLQPGTKLAVFDHIPSNASFINPLPEIIDICHQRGTKVLIDGAHTLGIMDLKLSSLGADYYTSNCHKWLCSPKGCAFLYVKPELQNCLQPLVISHGFGFGFSSEYIWTGLKDYSAFLALHTVLDFWESLGLQRVRGYIKDLMSQAVDLLVNRWKTGLLAPKEMFGSMACVQLPEYLLKDGYANYEQAEIIQNALYSQNNIEVPVKALGGKLYVRISVHIYNELEQYQKLADAVEELTLE</sequence>
<organism evidence="3 4">
    <name type="scientific">Chiloscyllium punctatum</name>
    <name type="common">Brownbanded bambooshark</name>
    <name type="synonym">Hemiscyllium punctatum</name>
    <dbReference type="NCBI Taxonomy" id="137246"/>
    <lineage>
        <taxon>Eukaryota</taxon>
        <taxon>Metazoa</taxon>
        <taxon>Chordata</taxon>
        <taxon>Craniata</taxon>
        <taxon>Vertebrata</taxon>
        <taxon>Chondrichthyes</taxon>
        <taxon>Elasmobranchii</taxon>
        <taxon>Galeomorphii</taxon>
        <taxon>Galeoidea</taxon>
        <taxon>Orectolobiformes</taxon>
        <taxon>Hemiscylliidae</taxon>
        <taxon>Chiloscyllium</taxon>
    </lineage>
</organism>
<evidence type="ECO:0000256" key="1">
    <source>
        <dbReference type="ARBA" id="ARBA00022898"/>
    </source>
</evidence>
<accession>A0A401SCQ4</accession>
<dbReference type="AlphaFoldDB" id="A0A401SCQ4"/>
<evidence type="ECO:0000259" key="2">
    <source>
        <dbReference type="Pfam" id="PF00266"/>
    </source>
</evidence>
<gene>
    <name evidence="3" type="ORF">chiPu_0006617</name>
</gene>
<feature type="domain" description="Aminotransferase class V" evidence="2">
    <location>
        <begin position="116"/>
        <end position="429"/>
    </location>
</feature>
<keyword evidence="1" id="KW-0663">Pyridoxal phosphate</keyword>
<protein>
    <recommendedName>
        <fullName evidence="2">Aminotransferase class V domain-containing protein</fullName>
    </recommendedName>
</protein>
<dbReference type="Proteomes" id="UP000287033">
    <property type="component" value="Unassembled WGS sequence"/>
</dbReference>
<name>A0A401SCQ4_CHIPU</name>
<dbReference type="InterPro" id="IPR015424">
    <property type="entry name" value="PyrdxlP-dep_Trfase"/>
</dbReference>
<dbReference type="InterPro" id="IPR015422">
    <property type="entry name" value="PyrdxlP-dep_Trfase_small"/>
</dbReference>
<dbReference type="InterPro" id="IPR015421">
    <property type="entry name" value="PyrdxlP-dep_Trfase_major"/>
</dbReference>
<comment type="caution">
    <text evidence="3">The sequence shown here is derived from an EMBL/GenBank/DDBJ whole genome shotgun (WGS) entry which is preliminary data.</text>
</comment>
<dbReference type="PANTHER" id="PTHR43092:SF2">
    <property type="entry name" value="HERCYNYLCYSTEINE SULFOXIDE LYASE"/>
    <property type="match status" value="1"/>
</dbReference>
<dbReference type="STRING" id="137246.A0A401SCQ4"/>
<proteinExistence type="predicted"/>
<reference evidence="3 4" key="1">
    <citation type="journal article" date="2018" name="Nat. Ecol. Evol.">
        <title>Shark genomes provide insights into elasmobranch evolution and the origin of vertebrates.</title>
        <authorList>
            <person name="Hara Y"/>
            <person name="Yamaguchi K"/>
            <person name="Onimaru K"/>
            <person name="Kadota M"/>
            <person name="Koyanagi M"/>
            <person name="Keeley SD"/>
            <person name="Tatsumi K"/>
            <person name="Tanaka K"/>
            <person name="Motone F"/>
            <person name="Kageyama Y"/>
            <person name="Nozu R"/>
            <person name="Adachi N"/>
            <person name="Nishimura O"/>
            <person name="Nakagawa R"/>
            <person name="Tanegashima C"/>
            <person name="Kiyatake I"/>
            <person name="Matsumoto R"/>
            <person name="Murakumo K"/>
            <person name="Nishida K"/>
            <person name="Terakita A"/>
            <person name="Kuratani S"/>
            <person name="Sato K"/>
            <person name="Hyodo S Kuraku.S."/>
        </authorList>
    </citation>
    <scope>NUCLEOTIDE SEQUENCE [LARGE SCALE GENOMIC DNA]</scope>
</reference>
<dbReference type="OrthoDB" id="5978656at2759"/>
<keyword evidence="4" id="KW-1185">Reference proteome</keyword>
<dbReference type="InterPro" id="IPR000192">
    <property type="entry name" value="Aminotrans_V_dom"/>
</dbReference>